<dbReference type="InterPro" id="IPR024501">
    <property type="entry name" value="DUF3141"/>
</dbReference>
<sequence>MPPDAMFSGHGLAVARTLPAAMPALARYWSDAAWRAVATMDTLRERAARMREHEAAGMPPLLHFDAEQVADGRDGSPPSNYRLLRITRCGSDHLERFVRPDAAPVVVVEPRAGHGPGIGGFRRDSEVGMALVEGHPVYFVVFDPEPLEGQTMGAVVQTLARFIDFVARRHPSTEPIVYGNCQGGWAATMALSHCNHRAGLAVLNGSPLSYWAGEPDVNPMRLSGAITGGAWSAHWLADLGAGRFDGAWLVQNFELLRPEGLWKKYDGLFADPAAEHDRFLEFERWWNAFYFLGREEILAIVRELFIGNRLQSGEVVIDGHCHANLAHVHTPLVIFSSHGDNITPPHQALGWLQAVYPSTQALVEAGQRIVYLLHQDVGHLGIFVSADVARREHRAILHHAAAIESRPPGLYEMRLTDAASEGAAPGAAFLPRRIEDLPFEPPGPGFERVSRLSNELDDLYTAWVSPLVRLWVTPQGARLQQQWHPMRTRVRGWSEQVQPILAVLPAARQALEAAGAQDTARASNPWFQLERAASAAVEHGITAWRVLRDRWVEASFELLHAPAPLGQAAGRLDIAQDDCRALAHPAAIRNTDAAIPVESSPNCS</sequence>
<protein>
    <submittedName>
        <fullName evidence="1">DUF3141 domain-containing protein</fullName>
    </submittedName>
</protein>
<accession>A0ABU5I9F2</accession>
<evidence type="ECO:0000313" key="2">
    <source>
        <dbReference type="Proteomes" id="UP001293718"/>
    </source>
</evidence>
<gene>
    <name evidence="1" type="ORF">SM757_03975</name>
</gene>
<comment type="caution">
    <text evidence="1">The sequence shown here is derived from an EMBL/GenBank/DDBJ whole genome shotgun (WGS) entry which is preliminary data.</text>
</comment>
<dbReference type="PANTHER" id="PTHR36837:SF2">
    <property type="entry name" value="POLY(3-HYDROXYALKANOATE) POLYMERASE SUBUNIT PHAC"/>
    <property type="match status" value="1"/>
</dbReference>
<keyword evidence="2" id="KW-1185">Reference proteome</keyword>
<reference evidence="1 2" key="1">
    <citation type="submission" date="2023-11" db="EMBL/GenBank/DDBJ databases">
        <title>Draft genome of Azohydromonas lata strain H1 (DSM1123), a polyhydroxyalkanoate producer.</title>
        <authorList>
            <person name="Traversa D."/>
            <person name="D'Addabbo P."/>
            <person name="Pazzani C."/>
            <person name="Manzari C."/>
            <person name="Chiara M."/>
            <person name="Scrascia M."/>
        </authorList>
    </citation>
    <scope>NUCLEOTIDE SEQUENCE [LARGE SCALE GENOMIC DNA]</scope>
    <source>
        <strain evidence="1 2">H1</strain>
    </source>
</reference>
<dbReference type="EMBL" id="JAXOJX010000003">
    <property type="protein sequence ID" value="MDZ5455726.1"/>
    <property type="molecule type" value="Genomic_DNA"/>
</dbReference>
<dbReference type="InterPro" id="IPR051321">
    <property type="entry name" value="PHA/PHB_synthase"/>
</dbReference>
<proteinExistence type="predicted"/>
<dbReference type="RefSeq" id="WP_238455988.1">
    <property type="nucleotide sequence ID" value="NZ_JAXOJX010000003.1"/>
</dbReference>
<dbReference type="Gene3D" id="3.40.50.1820">
    <property type="entry name" value="alpha/beta hydrolase"/>
    <property type="match status" value="1"/>
</dbReference>
<dbReference type="Pfam" id="PF11339">
    <property type="entry name" value="DUF3141"/>
    <property type="match status" value="1"/>
</dbReference>
<organism evidence="1 2">
    <name type="scientific">Azohydromonas lata</name>
    <dbReference type="NCBI Taxonomy" id="45677"/>
    <lineage>
        <taxon>Bacteria</taxon>
        <taxon>Pseudomonadati</taxon>
        <taxon>Pseudomonadota</taxon>
        <taxon>Betaproteobacteria</taxon>
        <taxon>Burkholderiales</taxon>
        <taxon>Sphaerotilaceae</taxon>
        <taxon>Azohydromonas</taxon>
    </lineage>
</organism>
<dbReference type="PANTHER" id="PTHR36837">
    <property type="entry name" value="POLY(3-HYDROXYALKANOATE) POLYMERASE SUBUNIT PHAC"/>
    <property type="match status" value="1"/>
</dbReference>
<evidence type="ECO:0000313" key="1">
    <source>
        <dbReference type="EMBL" id="MDZ5455726.1"/>
    </source>
</evidence>
<dbReference type="SUPFAM" id="SSF53474">
    <property type="entry name" value="alpha/beta-Hydrolases"/>
    <property type="match status" value="1"/>
</dbReference>
<name>A0ABU5I9F2_9BURK</name>
<dbReference type="InterPro" id="IPR029058">
    <property type="entry name" value="AB_hydrolase_fold"/>
</dbReference>
<dbReference type="Proteomes" id="UP001293718">
    <property type="component" value="Unassembled WGS sequence"/>
</dbReference>